<name>A0A2U9IJQ5_9CREN</name>
<evidence type="ECO:0000256" key="7">
    <source>
        <dbReference type="SAM" id="Phobius"/>
    </source>
</evidence>
<keyword evidence="3" id="KW-1003">Cell membrane</keyword>
<evidence type="ECO:0000256" key="1">
    <source>
        <dbReference type="ARBA" id="ARBA00004651"/>
    </source>
</evidence>
<evidence type="ECO:0000256" key="4">
    <source>
        <dbReference type="ARBA" id="ARBA00022692"/>
    </source>
</evidence>
<feature type="transmembrane region" description="Helical" evidence="7">
    <location>
        <begin position="255"/>
        <end position="276"/>
    </location>
</feature>
<keyword evidence="5 7" id="KW-1133">Transmembrane helix</keyword>
<dbReference type="AlphaFoldDB" id="A0A2U9IJQ5"/>
<dbReference type="Pfam" id="PF00528">
    <property type="entry name" value="BPD_transp_1"/>
    <property type="match status" value="1"/>
</dbReference>
<sequence length="414" mass="46635">MINFIFPLPLSIFKLRLGLLILLSLLLIISSIVLALVSIRSSYFEVVNFSYGSVAVPPPYQSYYWAVLTHGEPKAEIYFNSTIINLPSIENYSLPYPSHYVYVVYGYVQPYAYLSILSLFLASVGSLIGFKASILYFQSLKIGDLVKGYAVGGSMRKYVLKRFFSSIFSLFLVFLVVSILEFLHGNNVFSSLLSFLTFNGGISSYFGISVSSLILTSLSYTSLLLSLTFVSTIYLTSFLSIYGLTNKLIGKILYYWKYVGSALASWVLALIVLYVFHYFLHLFSLSNIVMPFISLFFPYVGIYANRLLKDSYKRNIQSMKGLDDNIIIYRHVLGNVSVLMLSSISSAFMEMLVAELLVEGIFNWPGFGELLRIAVFNGDYKVVEGVMLTFSTIEIISSFITDIVYGLIDPRVTR</sequence>
<accession>A0A2U9IJQ5</accession>
<evidence type="ECO:0000313" key="9">
    <source>
        <dbReference type="EMBL" id="AWR96262.1"/>
    </source>
</evidence>
<keyword evidence="4 7" id="KW-0812">Transmembrane</keyword>
<feature type="transmembrane region" description="Helical" evidence="7">
    <location>
        <begin position="205"/>
        <end position="235"/>
    </location>
</feature>
<evidence type="ECO:0000259" key="8">
    <source>
        <dbReference type="Pfam" id="PF00528"/>
    </source>
</evidence>
<evidence type="ECO:0000256" key="3">
    <source>
        <dbReference type="ARBA" id="ARBA00022475"/>
    </source>
</evidence>
<dbReference type="KEGG" id="asul:DFR86_01015"/>
<reference evidence="9 10" key="1">
    <citation type="submission" date="2018-05" db="EMBL/GenBank/DDBJ databases">
        <title>Complete Genome Sequences of Extremely Thermoacidophilic, Metal-Mobilizing Type-Strain Members of the Archaeal Family Sulfolobaceae: Acidianus brierleyi DSM-1651T, Acidianus sulfidivorans DSM-18786T, Metallosphaera hakonensis DSM-7519T, and Metallosphaera prunae DSM-10039T.</title>
        <authorList>
            <person name="Counts J.A."/>
            <person name="Kelly R.M."/>
        </authorList>
    </citation>
    <scope>NUCLEOTIDE SEQUENCE [LARGE SCALE GENOMIC DNA]</scope>
    <source>
        <strain evidence="9 10">JP7</strain>
    </source>
</reference>
<dbReference type="EMBL" id="CP029288">
    <property type="protein sequence ID" value="AWR96262.1"/>
    <property type="molecule type" value="Genomic_DNA"/>
</dbReference>
<dbReference type="PANTHER" id="PTHR43163:SF6">
    <property type="entry name" value="DIPEPTIDE TRANSPORT SYSTEM PERMEASE PROTEIN DPPB-RELATED"/>
    <property type="match status" value="1"/>
</dbReference>
<dbReference type="PANTHER" id="PTHR43163">
    <property type="entry name" value="DIPEPTIDE TRANSPORT SYSTEM PERMEASE PROTEIN DPPB-RELATED"/>
    <property type="match status" value="1"/>
</dbReference>
<dbReference type="Proteomes" id="UP000248410">
    <property type="component" value="Chromosome"/>
</dbReference>
<evidence type="ECO:0000256" key="6">
    <source>
        <dbReference type="ARBA" id="ARBA00023136"/>
    </source>
</evidence>
<feature type="domain" description="ABC transmembrane type-1" evidence="8">
    <location>
        <begin position="245"/>
        <end position="413"/>
    </location>
</feature>
<evidence type="ECO:0000256" key="2">
    <source>
        <dbReference type="ARBA" id="ARBA00022448"/>
    </source>
</evidence>
<feature type="transmembrane region" description="Helical" evidence="7">
    <location>
        <begin position="288"/>
        <end position="308"/>
    </location>
</feature>
<organism evidence="9 10">
    <name type="scientific">Acidianus sulfidivorans JP7</name>
    <dbReference type="NCBI Taxonomy" id="619593"/>
    <lineage>
        <taxon>Archaea</taxon>
        <taxon>Thermoproteota</taxon>
        <taxon>Thermoprotei</taxon>
        <taxon>Sulfolobales</taxon>
        <taxon>Sulfolobaceae</taxon>
        <taxon>Acidianus</taxon>
    </lineage>
</organism>
<dbReference type="GO" id="GO:0055085">
    <property type="term" value="P:transmembrane transport"/>
    <property type="evidence" value="ECO:0007669"/>
    <property type="project" value="InterPro"/>
</dbReference>
<feature type="transmembrane region" description="Helical" evidence="7">
    <location>
        <begin position="386"/>
        <end position="408"/>
    </location>
</feature>
<keyword evidence="2" id="KW-0813">Transport</keyword>
<dbReference type="InterPro" id="IPR000515">
    <property type="entry name" value="MetI-like"/>
</dbReference>
<feature type="transmembrane region" description="Helical" evidence="7">
    <location>
        <begin position="328"/>
        <end position="349"/>
    </location>
</feature>
<protein>
    <submittedName>
        <fullName evidence="9">ABC transporter permease</fullName>
    </submittedName>
</protein>
<proteinExistence type="predicted"/>
<keyword evidence="6 7" id="KW-0472">Membrane</keyword>
<feature type="transmembrane region" description="Helical" evidence="7">
    <location>
        <begin position="111"/>
        <end position="137"/>
    </location>
</feature>
<keyword evidence="10" id="KW-1185">Reference proteome</keyword>
<feature type="transmembrane region" description="Helical" evidence="7">
    <location>
        <begin position="163"/>
        <end position="185"/>
    </location>
</feature>
<evidence type="ECO:0000256" key="5">
    <source>
        <dbReference type="ARBA" id="ARBA00022989"/>
    </source>
</evidence>
<evidence type="ECO:0000313" key="10">
    <source>
        <dbReference type="Proteomes" id="UP000248410"/>
    </source>
</evidence>
<dbReference type="GO" id="GO:0005886">
    <property type="term" value="C:plasma membrane"/>
    <property type="evidence" value="ECO:0007669"/>
    <property type="project" value="UniProtKB-SubCell"/>
</dbReference>
<comment type="subcellular location">
    <subcellularLocation>
        <location evidence="1">Cell membrane</location>
        <topology evidence="1">Multi-pass membrane protein</topology>
    </subcellularLocation>
</comment>
<gene>
    <name evidence="9" type="ORF">DFR86_01015</name>
</gene>